<sequence length="55" mass="6301">MTHINVRLTNDHGDVMTGAARYDAESYRVITVNGATYYESVWLSRGWDITYGDEE</sequence>
<dbReference type="EMBL" id="FSRJ01000001">
    <property type="protein sequence ID" value="SIN72570.1"/>
    <property type="molecule type" value="Genomic_DNA"/>
</dbReference>
<dbReference type="STRING" id="232089.SAMN05443544_0548"/>
<dbReference type="Proteomes" id="UP000184699">
    <property type="component" value="Unassembled WGS sequence"/>
</dbReference>
<evidence type="ECO:0000313" key="2">
    <source>
        <dbReference type="Proteomes" id="UP000184699"/>
    </source>
</evidence>
<keyword evidence="2" id="KW-1185">Reference proteome</keyword>
<dbReference type="RefSeq" id="WP_159440942.1">
    <property type="nucleotide sequence ID" value="NZ_FSRJ01000001.1"/>
</dbReference>
<accession>A0A1N6DP91</accession>
<organism evidence="1 2">
    <name type="scientific">Agromyces cerinus subsp. cerinus</name>
    <dbReference type="NCBI Taxonomy" id="232089"/>
    <lineage>
        <taxon>Bacteria</taxon>
        <taxon>Bacillati</taxon>
        <taxon>Actinomycetota</taxon>
        <taxon>Actinomycetes</taxon>
        <taxon>Micrococcales</taxon>
        <taxon>Microbacteriaceae</taxon>
        <taxon>Agromyces</taxon>
    </lineage>
</organism>
<gene>
    <name evidence="1" type="ORF">SAMN05443544_0548</name>
</gene>
<protein>
    <submittedName>
        <fullName evidence="1">Uncharacterized protein</fullName>
    </submittedName>
</protein>
<dbReference type="AlphaFoldDB" id="A0A1N6DP91"/>
<proteinExistence type="predicted"/>
<evidence type="ECO:0000313" key="1">
    <source>
        <dbReference type="EMBL" id="SIN72570.1"/>
    </source>
</evidence>
<name>A0A1N6DP91_9MICO</name>
<reference evidence="2" key="1">
    <citation type="submission" date="2016-11" db="EMBL/GenBank/DDBJ databases">
        <authorList>
            <person name="Varghese N."/>
            <person name="Submissions S."/>
        </authorList>
    </citation>
    <scope>NUCLEOTIDE SEQUENCE [LARGE SCALE GENOMIC DNA]</scope>
    <source>
        <strain evidence="2">DSM 8595</strain>
    </source>
</reference>